<keyword evidence="3" id="KW-0732">Signal</keyword>
<dbReference type="Proteomes" id="UP000192223">
    <property type="component" value="Unplaced"/>
</dbReference>
<dbReference type="Gene3D" id="3.40.50.1820">
    <property type="entry name" value="alpha/beta hydrolase"/>
    <property type="match status" value="1"/>
</dbReference>
<sequence length="319" mass="35852">NIVVVAGSSYAGSLAAWARIKYPHKIDIAYSSSGPLYSKADFPEYFANVEENLRLASPTCPQLIRRAMVEAMEMLETQEGAAILSELFNTCEPLQGPVEPDRSYFLTSLSSPFADVAQTADPGDLVNVCERLESNTGSDLEKLAQYIVPLQYCIWTYDLFIDYYSGTNVIGSTMRTRQWLYQTCTEFGWYQTQAFGDTFTVDLFYQLCSDVLGEQFTSSTVQTGVKRTNLFYGNIKPKVTRLITYHGTADPWSTVGLQNDLNDSVITIIVNGTSHSADLYTTRDSDPEELKQARTRIMNTISTWISEIEEIKLNAKHFK</sequence>
<dbReference type="InterPro" id="IPR008758">
    <property type="entry name" value="Peptidase_S28"/>
</dbReference>
<dbReference type="PANTHER" id="PTHR11010:SF5">
    <property type="entry name" value="RE36938P-RELATED"/>
    <property type="match status" value="1"/>
</dbReference>
<dbReference type="KEGG" id="apln:112904132"/>
<reference evidence="7" key="1">
    <citation type="submission" date="2025-08" db="UniProtKB">
        <authorList>
            <consortium name="RefSeq"/>
        </authorList>
    </citation>
    <scope>IDENTIFICATION</scope>
    <source>
        <tissue evidence="7">Entire body</tissue>
    </source>
</reference>
<keyword evidence="4" id="KW-0378">Hydrolase</keyword>
<dbReference type="InParanoid" id="A0A7F5R2G6"/>
<dbReference type="InterPro" id="IPR029058">
    <property type="entry name" value="AB_hydrolase_fold"/>
</dbReference>
<dbReference type="GO" id="GO:0008239">
    <property type="term" value="F:dipeptidyl-peptidase activity"/>
    <property type="evidence" value="ECO:0007669"/>
    <property type="project" value="TreeGrafter"/>
</dbReference>
<dbReference type="SUPFAM" id="SSF53474">
    <property type="entry name" value="alpha/beta-Hydrolases"/>
    <property type="match status" value="1"/>
</dbReference>
<organism evidence="6 7">
    <name type="scientific">Agrilus planipennis</name>
    <name type="common">Emerald ash borer</name>
    <name type="synonym">Agrilus marcopoli</name>
    <dbReference type="NCBI Taxonomy" id="224129"/>
    <lineage>
        <taxon>Eukaryota</taxon>
        <taxon>Metazoa</taxon>
        <taxon>Ecdysozoa</taxon>
        <taxon>Arthropoda</taxon>
        <taxon>Hexapoda</taxon>
        <taxon>Insecta</taxon>
        <taxon>Pterygota</taxon>
        <taxon>Neoptera</taxon>
        <taxon>Endopterygota</taxon>
        <taxon>Coleoptera</taxon>
        <taxon>Polyphaga</taxon>
        <taxon>Elateriformia</taxon>
        <taxon>Buprestoidea</taxon>
        <taxon>Buprestidae</taxon>
        <taxon>Agrilinae</taxon>
        <taxon>Agrilus</taxon>
    </lineage>
</organism>
<evidence type="ECO:0000256" key="5">
    <source>
        <dbReference type="ARBA" id="ARBA00023180"/>
    </source>
</evidence>
<dbReference type="Pfam" id="PF05577">
    <property type="entry name" value="Peptidase_S28"/>
    <property type="match status" value="1"/>
</dbReference>
<evidence type="ECO:0000313" key="7">
    <source>
        <dbReference type="RefSeq" id="XP_025829223.1"/>
    </source>
</evidence>
<gene>
    <name evidence="7" type="primary">LOC112904132</name>
</gene>
<evidence type="ECO:0000313" key="6">
    <source>
        <dbReference type="Proteomes" id="UP000192223"/>
    </source>
</evidence>
<protein>
    <submittedName>
        <fullName evidence="7">Serine protease K12H4.7</fullName>
    </submittedName>
</protein>
<feature type="non-terminal residue" evidence="7">
    <location>
        <position position="1"/>
    </location>
</feature>
<evidence type="ECO:0000256" key="4">
    <source>
        <dbReference type="ARBA" id="ARBA00022801"/>
    </source>
</evidence>
<evidence type="ECO:0000256" key="1">
    <source>
        <dbReference type="ARBA" id="ARBA00011079"/>
    </source>
</evidence>
<evidence type="ECO:0000256" key="3">
    <source>
        <dbReference type="ARBA" id="ARBA00022729"/>
    </source>
</evidence>
<dbReference type="GO" id="GO:0070008">
    <property type="term" value="F:serine-type exopeptidase activity"/>
    <property type="evidence" value="ECO:0007669"/>
    <property type="project" value="InterPro"/>
</dbReference>
<dbReference type="RefSeq" id="XP_025829223.1">
    <property type="nucleotide sequence ID" value="XM_025973438.1"/>
</dbReference>
<proteinExistence type="inferred from homology"/>
<comment type="similarity">
    <text evidence="1">Belongs to the peptidase S28 family.</text>
</comment>
<dbReference type="PANTHER" id="PTHR11010">
    <property type="entry name" value="PROTEASE S28 PRO-X CARBOXYPEPTIDASE-RELATED"/>
    <property type="match status" value="1"/>
</dbReference>
<keyword evidence="5" id="KW-0325">Glycoprotein</keyword>
<name>A0A7F5R2G6_AGRPL</name>
<keyword evidence="6" id="KW-1185">Reference proteome</keyword>
<keyword evidence="2 7" id="KW-0645">Protease</keyword>
<dbReference type="GO" id="GO:0006508">
    <property type="term" value="P:proteolysis"/>
    <property type="evidence" value="ECO:0007669"/>
    <property type="project" value="UniProtKB-KW"/>
</dbReference>
<dbReference type="InterPro" id="IPR042269">
    <property type="entry name" value="Ser_carbopepase_S28_SKS"/>
</dbReference>
<dbReference type="AlphaFoldDB" id="A0A7F5R2G6"/>
<accession>A0A7F5R2G6</accession>
<dbReference type="GeneID" id="112904132"/>
<evidence type="ECO:0000256" key="2">
    <source>
        <dbReference type="ARBA" id="ARBA00022670"/>
    </source>
</evidence>
<dbReference type="Gene3D" id="1.20.120.980">
    <property type="entry name" value="Serine carboxypeptidase S28, SKS domain"/>
    <property type="match status" value="1"/>
</dbReference>
<dbReference type="OrthoDB" id="1735038at2759"/>